<comment type="catalytic activity">
    <reaction evidence="13 14">
        <text>a fatty acyl-[ACP] + malonyl-[ACP] + H(+) = a 3-oxoacyl-[ACP] + holo-[ACP] + CO2</text>
        <dbReference type="Rhea" id="RHEA:22836"/>
        <dbReference type="Rhea" id="RHEA-COMP:9623"/>
        <dbReference type="Rhea" id="RHEA-COMP:9685"/>
        <dbReference type="Rhea" id="RHEA-COMP:9916"/>
        <dbReference type="Rhea" id="RHEA-COMP:14125"/>
        <dbReference type="ChEBI" id="CHEBI:15378"/>
        <dbReference type="ChEBI" id="CHEBI:16526"/>
        <dbReference type="ChEBI" id="CHEBI:64479"/>
        <dbReference type="ChEBI" id="CHEBI:78449"/>
        <dbReference type="ChEBI" id="CHEBI:78776"/>
        <dbReference type="ChEBI" id="CHEBI:138651"/>
    </reaction>
</comment>
<evidence type="ECO:0000256" key="15">
    <source>
        <dbReference type="RuleBase" id="RU003694"/>
    </source>
</evidence>
<dbReference type="CDD" id="cd00834">
    <property type="entry name" value="KAS_I_II"/>
    <property type="match status" value="1"/>
</dbReference>
<dbReference type="PANTHER" id="PTHR11712">
    <property type="entry name" value="POLYKETIDE SYNTHASE-RELATED"/>
    <property type="match status" value="1"/>
</dbReference>
<evidence type="ECO:0000256" key="1">
    <source>
        <dbReference type="ARBA" id="ARBA00005194"/>
    </source>
</evidence>
<dbReference type="Pfam" id="PF02801">
    <property type="entry name" value="Ketoacyl-synt_C"/>
    <property type="match status" value="1"/>
</dbReference>
<evidence type="ECO:0000256" key="2">
    <source>
        <dbReference type="ARBA" id="ARBA00008467"/>
    </source>
</evidence>
<comment type="pathway">
    <text evidence="1 14">Lipid metabolism; fatty acid biosynthesis.</text>
</comment>
<dbReference type="InterPro" id="IPR017568">
    <property type="entry name" value="3-oxoacyl-ACP_synth-2"/>
</dbReference>
<dbReference type="Proteomes" id="UP001551482">
    <property type="component" value="Unassembled WGS sequence"/>
</dbReference>
<dbReference type="RefSeq" id="WP_358348119.1">
    <property type="nucleotide sequence ID" value="NZ_JBEZFP010000004.1"/>
</dbReference>
<evidence type="ECO:0000256" key="5">
    <source>
        <dbReference type="ARBA" id="ARBA00022516"/>
    </source>
</evidence>
<evidence type="ECO:0000313" key="17">
    <source>
        <dbReference type="EMBL" id="MEU8132388.1"/>
    </source>
</evidence>
<dbReference type="GO" id="GO:0004315">
    <property type="term" value="F:3-oxoacyl-[acyl-carrier-protein] synthase activity"/>
    <property type="evidence" value="ECO:0007669"/>
    <property type="project" value="UniProtKB-EC"/>
</dbReference>
<dbReference type="InterPro" id="IPR016039">
    <property type="entry name" value="Thiolase-like"/>
</dbReference>
<evidence type="ECO:0000313" key="18">
    <source>
        <dbReference type="Proteomes" id="UP001551482"/>
    </source>
</evidence>
<comment type="caution">
    <text evidence="17">The sequence shown here is derived from an EMBL/GenBank/DDBJ whole genome shotgun (WGS) entry which is preliminary data.</text>
</comment>
<keyword evidence="9 14" id="KW-0275">Fatty acid biosynthesis</keyword>
<dbReference type="PANTHER" id="PTHR11712:SF336">
    <property type="entry name" value="3-OXOACYL-[ACYL-CARRIER-PROTEIN] SYNTHASE, MITOCHONDRIAL"/>
    <property type="match status" value="1"/>
</dbReference>
<evidence type="ECO:0000256" key="7">
    <source>
        <dbReference type="ARBA" id="ARBA00022832"/>
    </source>
</evidence>
<feature type="domain" description="Ketosynthase family 3 (KS3)" evidence="16">
    <location>
        <begin position="10"/>
        <end position="430"/>
    </location>
</feature>
<evidence type="ECO:0000256" key="14">
    <source>
        <dbReference type="PIRNR" id="PIRNR000447"/>
    </source>
</evidence>
<dbReference type="InterPro" id="IPR014031">
    <property type="entry name" value="Ketoacyl_synth_C"/>
</dbReference>
<keyword evidence="5 14" id="KW-0444">Lipid biosynthesis</keyword>
<keyword evidence="10 14" id="KW-0012">Acyltransferase</keyword>
<dbReference type="InterPro" id="IPR020841">
    <property type="entry name" value="PKS_Beta-ketoAc_synthase_dom"/>
</dbReference>
<reference evidence="17 18" key="1">
    <citation type="submission" date="2024-06" db="EMBL/GenBank/DDBJ databases">
        <title>The Natural Products Discovery Center: Release of the First 8490 Sequenced Strains for Exploring Actinobacteria Biosynthetic Diversity.</title>
        <authorList>
            <person name="Kalkreuter E."/>
            <person name="Kautsar S.A."/>
            <person name="Yang D."/>
            <person name="Bader C.D."/>
            <person name="Teijaro C.N."/>
            <person name="Fluegel L."/>
            <person name="Davis C.M."/>
            <person name="Simpson J.R."/>
            <person name="Lauterbach L."/>
            <person name="Steele A.D."/>
            <person name="Gui C."/>
            <person name="Meng S."/>
            <person name="Li G."/>
            <person name="Viehrig K."/>
            <person name="Ye F."/>
            <person name="Su P."/>
            <person name="Kiefer A.F."/>
            <person name="Nichols A."/>
            <person name="Cepeda A.J."/>
            <person name="Yan W."/>
            <person name="Fan B."/>
            <person name="Jiang Y."/>
            <person name="Adhikari A."/>
            <person name="Zheng C.-J."/>
            <person name="Schuster L."/>
            <person name="Cowan T.M."/>
            <person name="Smanski M.J."/>
            <person name="Chevrette M.G."/>
            <person name="De Carvalho L.P.S."/>
            <person name="Shen B."/>
        </authorList>
    </citation>
    <scope>NUCLEOTIDE SEQUENCE [LARGE SCALE GENOMIC DNA]</scope>
    <source>
        <strain evidence="17 18">NPDC048946</strain>
    </source>
</reference>
<dbReference type="SMART" id="SM00825">
    <property type="entry name" value="PKS_KS"/>
    <property type="match status" value="1"/>
</dbReference>
<proteinExistence type="inferred from homology"/>
<dbReference type="SUPFAM" id="SSF53901">
    <property type="entry name" value="Thiolase-like"/>
    <property type="match status" value="2"/>
</dbReference>
<name>A0ABV3D9H4_9ACTN</name>
<evidence type="ECO:0000256" key="13">
    <source>
        <dbReference type="ARBA" id="ARBA00047659"/>
    </source>
</evidence>
<keyword evidence="6 14" id="KW-0808">Transferase</keyword>
<evidence type="ECO:0000256" key="8">
    <source>
        <dbReference type="ARBA" id="ARBA00023098"/>
    </source>
</evidence>
<protein>
    <recommendedName>
        <fullName evidence="4 14">3-oxoacyl-[acyl-carrier-protein] synthase 2</fullName>
        <ecNumber evidence="3 14">2.3.1.179</ecNumber>
    </recommendedName>
</protein>
<dbReference type="InterPro" id="IPR000794">
    <property type="entry name" value="Beta-ketoacyl_synthase"/>
</dbReference>
<evidence type="ECO:0000256" key="10">
    <source>
        <dbReference type="ARBA" id="ARBA00023315"/>
    </source>
</evidence>
<keyword evidence="8" id="KW-0443">Lipid metabolism</keyword>
<sequence>MSPTKRTETPRTVVVTGLGATTPVGGDVASTWSALLAGKSGIRTLTEEWAEQLPVQFAGRIAVEPLDVMPKVEARKLDRSAQFAMIAAREAWLDAGYTAKNTAAEDGTGATVEPTRLGVVIASGIGGVTTLLDAWDVFKEKGPRRVGPLVVPMLMPNSPAANVGIELSARAGVHTPVSACASGAEAVAYALEMIRSGRADVVVCGGTEAAIHPLPMAAFANMMAMSKRNDEPQRASRPYDKGRDGFVMGEGAGCLVLESAEYAAARGARVYAEVAGAGMTSDGHHIAQPEPEGRDIARAMAYAIEDAGASVDQVVHINAHGTSTPAGDITELKAIRSVLGDEAADKVTVTSTKSMTGHLLGGTGAVESVATVLAVYHRMAPPTINVDDPDDEVCLDIVRNDPRPLPDGEIVALNDSFGFGGHDVVVAFRSAG</sequence>
<organism evidence="17 18">
    <name type="scientific">Streptodolium elevatio</name>
    <dbReference type="NCBI Taxonomy" id="3157996"/>
    <lineage>
        <taxon>Bacteria</taxon>
        <taxon>Bacillati</taxon>
        <taxon>Actinomycetota</taxon>
        <taxon>Actinomycetes</taxon>
        <taxon>Kitasatosporales</taxon>
        <taxon>Streptomycetaceae</taxon>
        <taxon>Streptodolium</taxon>
    </lineage>
</organism>
<keyword evidence="18" id="KW-1185">Reference proteome</keyword>
<dbReference type="Gene3D" id="3.40.47.10">
    <property type="match status" value="1"/>
</dbReference>
<evidence type="ECO:0000256" key="11">
    <source>
        <dbReference type="ARBA" id="ARBA00024006"/>
    </source>
</evidence>
<dbReference type="InterPro" id="IPR014030">
    <property type="entry name" value="Ketoacyl_synth_N"/>
</dbReference>
<accession>A0ABV3D9H4</accession>
<dbReference type="PIRSF" id="PIRSF000447">
    <property type="entry name" value="KAS_II"/>
    <property type="match status" value="1"/>
</dbReference>
<evidence type="ECO:0000256" key="4">
    <source>
        <dbReference type="ARBA" id="ARBA00014657"/>
    </source>
</evidence>
<dbReference type="Pfam" id="PF00109">
    <property type="entry name" value="ketoacyl-synt"/>
    <property type="match status" value="1"/>
</dbReference>
<dbReference type="PROSITE" id="PS52004">
    <property type="entry name" value="KS3_2"/>
    <property type="match status" value="1"/>
</dbReference>
<keyword evidence="7" id="KW-0276">Fatty acid metabolism</keyword>
<dbReference type="EMBL" id="JBEZFP010000004">
    <property type="protein sequence ID" value="MEU8132388.1"/>
    <property type="molecule type" value="Genomic_DNA"/>
</dbReference>
<gene>
    <name evidence="17" type="primary">fabF</name>
    <name evidence="17" type="ORF">AB0C36_02655</name>
</gene>
<dbReference type="NCBIfam" id="NF005589">
    <property type="entry name" value="PRK07314.1"/>
    <property type="match status" value="1"/>
</dbReference>
<dbReference type="NCBIfam" id="TIGR03150">
    <property type="entry name" value="fabF"/>
    <property type="match status" value="1"/>
</dbReference>
<comment type="catalytic activity">
    <reaction evidence="12 14">
        <text>(9Z)-hexadecenoyl-[ACP] + malonyl-[ACP] + H(+) = 3-oxo-(11Z)-octadecenoyl-[ACP] + holo-[ACP] + CO2</text>
        <dbReference type="Rhea" id="RHEA:55040"/>
        <dbReference type="Rhea" id="RHEA-COMP:9623"/>
        <dbReference type="Rhea" id="RHEA-COMP:9685"/>
        <dbReference type="Rhea" id="RHEA-COMP:10800"/>
        <dbReference type="Rhea" id="RHEA-COMP:14074"/>
        <dbReference type="ChEBI" id="CHEBI:15378"/>
        <dbReference type="ChEBI" id="CHEBI:16526"/>
        <dbReference type="ChEBI" id="CHEBI:64479"/>
        <dbReference type="ChEBI" id="CHEBI:78449"/>
        <dbReference type="ChEBI" id="CHEBI:83989"/>
        <dbReference type="ChEBI" id="CHEBI:138538"/>
        <dbReference type="EC" id="2.3.1.179"/>
    </reaction>
</comment>
<comment type="similarity">
    <text evidence="2 14 15">Belongs to the thiolase-like superfamily. Beta-ketoacyl-ACP synthases family.</text>
</comment>
<evidence type="ECO:0000256" key="6">
    <source>
        <dbReference type="ARBA" id="ARBA00022679"/>
    </source>
</evidence>
<evidence type="ECO:0000256" key="12">
    <source>
        <dbReference type="ARBA" id="ARBA00047318"/>
    </source>
</evidence>
<evidence type="ECO:0000256" key="3">
    <source>
        <dbReference type="ARBA" id="ARBA00012356"/>
    </source>
</evidence>
<dbReference type="EC" id="2.3.1.179" evidence="3 14"/>
<evidence type="ECO:0000256" key="9">
    <source>
        <dbReference type="ARBA" id="ARBA00023160"/>
    </source>
</evidence>
<comment type="function">
    <text evidence="11 14">Involved in the type II fatty acid elongation cycle. Catalyzes the elongation of a wide range of acyl-ACP by the addition of two carbons from malonyl-ACP to an acyl acceptor. Can efficiently catalyze the conversion of palmitoleoyl-ACP (cis-hexadec-9-enoyl-ACP) to cis-vaccenoyl-ACP (cis-octadec-11-enoyl-ACP), an essential step in the thermal regulation of fatty acid composition.</text>
</comment>
<evidence type="ECO:0000259" key="16">
    <source>
        <dbReference type="PROSITE" id="PS52004"/>
    </source>
</evidence>